<dbReference type="STRING" id="418985.A0A1V9XIB0"/>
<protein>
    <submittedName>
        <fullName evidence="2">Proteasome activator complex subunit 4-like</fullName>
    </submittedName>
</protein>
<keyword evidence="2" id="KW-0647">Proteasome</keyword>
<name>A0A1V9XIB0_9ACAR</name>
<dbReference type="GO" id="GO:0005829">
    <property type="term" value="C:cytosol"/>
    <property type="evidence" value="ECO:0007669"/>
    <property type="project" value="TreeGrafter"/>
</dbReference>
<dbReference type="OrthoDB" id="6511336at2759"/>
<keyword evidence="3" id="KW-1185">Reference proteome</keyword>
<reference evidence="2 3" key="1">
    <citation type="journal article" date="2017" name="Gigascience">
        <title>Draft genome of the honey bee ectoparasitic mite, Tropilaelaps mercedesae, is shaped by the parasitic life history.</title>
        <authorList>
            <person name="Dong X."/>
            <person name="Armstrong S.D."/>
            <person name="Xia D."/>
            <person name="Makepeace B.L."/>
            <person name="Darby A.C."/>
            <person name="Kadowaki T."/>
        </authorList>
    </citation>
    <scope>NUCLEOTIDE SEQUENCE [LARGE SCALE GENOMIC DNA]</scope>
    <source>
        <strain evidence="2">Wuxi-XJTLU</strain>
    </source>
</reference>
<comment type="caution">
    <text evidence="2">The sequence shown here is derived from an EMBL/GenBank/DDBJ whole genome shotgun (WGS) entry which is preliminary data.</text>
</comment>
<dbReference type="GO" id="GO:0000502">
    <property type="term" value="C:proteasome complex"/>
    <property type="evidence" value="ECO:0007669"/>
    <property type="project" value="UniProtKB-KW"/>
</dbReference>
<evidence type="ECO:0000259" key="1">
    <source>
        <dbReference type="Pfam" id="PF11919"/>
    </source>
</evidence>
<dbReference type="InterPro" id="IPR035309">
    <property type="entry name" value="PSME4"/>
</dbReference>
<feature type="domain" description="Proteasome activator complex subunit 4 C-terminal" evidence="1">
    <location>
        <begin position="27"/>
        <end position="113"/>
    </location>
</feature>
<accession>A0A1V9XIB0</accession>
<dbReference type="EMBL" id="MNPL01010362">
    <property type="protein sequence ID" value="OQR73166.1"/>
    <property type="molecule type" value="Genomic_DNA"/>
</dbReference>
<sequence length="113" mass="12663">MLFTDGETGGNLAIAPIVTENDSEIVIQYHALVLSLCAMVNAYPYDVPDFMPDVICTLAEHVNAPPPIASTIKRTLSDFKRTHHDNWRNHKDKFTEEQLTVITDLVVSPSYYA</sequence>
<dbReference type="GO" id="GO:0016504">
    <property type="term" value="F:peptidase activator activity"/>
    <property type="evidence" value="ECO:0007669"/>
    <property type="project" value="InterPro"/>
</dbReference>
<dbReference type="PANTHER" id="PTHR32170">
    <property type="entry name" value="PROTEASOME ACTIVATOR COMPLEX SUBUNIT 4"/>
    <property type="match status" value="1"/>
</dbReference>
<dbReference type="GO" id="GO:0070628">
    <property type="term" value="F:proteasome binding"/>
    <property type="evidence" value="ECO:0007669"/>
    <property type="project" value="InterPro"/>
</dbReference>
<dbReference type="GO" id="GO:0010499">
    <property type="term" value="P:proteasomal ubiquitin-independent protein catabolic process"/>
    <property type="evidence" value="ECO:0007669"/>
    <property type="project" value="TreeGrafter"/>
</dbReference>
<evidence type="ECO:0000313" key="3">
    <source>
        <dbReference type="Proteomes" id="UP000192247"/>
    </source>
</evidence>
<dbReference type="GO" id="GO:0005634">
    <property type="term" value="C:nucleus"/>
    <property type="evidence" value="ECO:0007669"/>
    <property type="project" value="TreeGrafter"/>
</dbReference>
<proteinExistence type="predicted"/>
<organism evidence="2 3">
    <name type="scientific">Tropilaelaps mercedesae</name>
    <dbReference type="NCBI Taxonomy" id="418985"/>
    <lineage>
        <taxon>Eukaryota</taxon>
        <taxon>Metazoa</taxon>
        <taxon>Ecdysozoa</taxon>
        <taxon>Arthropoda</taxon>
        <taxon>Chelicerata</taxon>
        <taxon>Arachnida</taxon>
        <taxon>Acari</taxon>
        <taxon>Parasitiformes</taxon>
        <taxon>Mesostigmata</taxon>
        <taxon>Gamasina</taxon>
        <taxon>Dermanyssoidea</taxon>
        <taxon>Laelapidae</taxon>
        <taxon>Tropilaelaps</taxon>
    </lineage>
</organism>
<dbReference type="Proteomes" id="UP000192247">
    <property type="component" value="Unassembled WGS sequence"/>
</dbReference>
<dbReference type="AlphaFoldDB" id="A0A1V9XIB0"/>
<dbReference type="InterPro" id="IPR021843">
    <property type="entry name" value="PSME4_C"/>
</dbReference>
<evidence type="ECO:0000313" key="2">
    <source>
        <dbReference type="EMBL" id="OQR73166.1"/>
    </source>
</evidence>
<dbReference type="Pfam" id="PF11919">
    <property type="entry name" value="PSME4_C"/>
    <property type="match status" value="1"/>
</dbReference>
<dbReference type="InParanoid" id="A0A1V9XIB0"/>
<gene>
    <name evidence="2" type="ORF">BIW11_09905</name>
</gene>
<dbReference type="PANTHER" id="PTHR32170:SF3">
    <property type="entry name" value="PROTEASOME ACTIVATOR COMPLEX SUBUNIT 4"/>
    <property type="match status" value="1"/>
</dbReference>